<name>E9DB61_COCPS</name>
<organism evidence="2">
    <name type="scientific">Coccidioides posadasii (strain RMSCC 757 / Silveira)</name>
    <name type="common">Valley fever fungus</name>
    <dbReference type="NCBI Taxonomy" id="443226"/>
    <lineage>
        <taxon>Eukaryota</taxon>
        <taxon>Fungi</taxon>
        <taxon>Dikarya</taxon>
        <taxon>Ascomycota</taxon>
        <taxon>Pezizomycotina</taxon>
        <taxon>Eurotiomycetes</taxon>
        <taxon>Eurotiomycetidae</taxon>
        <taxon>Onygenales</taxon>
        <taxon>Onygenaceae</taxon>
        <taxon>Coccidioides</taxon>
    </lineage>
</organism>
<keyword evidence="2" id="KW-1185">Reference proteome</keyword>
<gene>
    <name evidence="1" type="ORF">CPSG_07063</name>
</gene>
<evidence type="ECO:0000313" key="2">
    <source>
        <dbReference type="Proteomes" id="UP000002497"/>
    </source>
</evidence>
<dbReference type="Proteomes" id="UP000002497">
    <property type="component" value="Unassembled WGS sequence"/>
</dbReference>
<dbReference type="HOGENOM" id="CLU_2621855_0_0_1"/>
<evidence type="ECO:0000313" key="1">
    <source>
        <dbReference type="EMBL" id="EFW16547.1"/>
    </source>
</evidence>
<dbReference type="VEuPathDB" id="FungiDB:CPSG_07063"/>
<dbReference type="AlphaFoldDB" id="E9DB61"/>
<reference evidence="2" key="2">
    <citation type="submission" date="2010-03" db="EMBL/GenBank/DDBJ databases">
        <title>The genome sequence of Coccidioides posadasii strain Silveira.</title>
        <authorList>
            <consortium name="The Broad Institute Genome Sequencing Center for Infectious Disease"/>
            <person name="Neafsey D."/>
            <person name="Orbach M."/>
            <person name="Henn M.R."/>
            <person name="Cole G.T."/>
            <person name="Galgiani J."/>
            <person name="Gardner M.J."/>
            <person name="Kirkland T.N."/>
            <person name="Taylor J.W."/>
            <person name="Young S.K."/>
            <person name="Zeng Q."/>
            <person name="Koehrsen M."/>
            <person name="Alvarado L."/>
            <person name="Berlin A."/>
            <person name="Borenstein D."/>
            <person name="Chapman S.B."/>
            <person name="Chen Z."/>
            <person name="Engels R."/>
            <person name="Freedman E."/>
            <person name="Gellesch M."/>
            <person name="Goldberg J."/>
            <person name="Griggs A."/>
            <person name="Gujja S."/>
            <person name="Heilman E."/>
            <person name="Heiman D."/>
            <person name="Howarth C."/>
            <person name="Jen D."/>
            <person name="Larson L."/>
            <person name="Mehta T."/>
            <person name="Neiman D."/>
            <person name="Park D."/>
            <person name="Pearson M."/>
            <person name="Richards J."/>
            <person name="Roberts A."/>
            <person name="Saif S."/>
            <person name="Shea T."/>
            <person name="Shenoy N."/>
            <person name="Sisk P."/>
            <person name="Stolte C."/>
            <person name="Sykes S."/>
            <person name="Walk T."/>
            <person name="White J."/>
            <person name="Yandava C."/>
            <person name="Haas B."/>
            <person name="Nusbaum C."/>
            <person name="Birren B."/>
        </authorList>
    </citation>
    <scope>NUCLEOTIDE SEQUENCE [LARGE SCALE GENOMIC DNA]</scope>
    <source>
        <strain evidence="2">RMSCC 757 / Silveira</strain>
    </source>
</reference>
<dbReference type="EMBL" id="GL636497">
    <property type="protein sequence ID" value="EFW16547.1"/>
    <property type="molecule type" value="Genomic_DNA"/>
</dbReference>
<accession>E9DB61</accession>
<protein>
    <submittedName>
        <fullName evidence="1">Predicted protein</fullName>
    </submittedName>
</protein>
<proteinExistence type="predicted"/>
<reference evidence="2" key="1">
    <citation type="journal article" date="2010" name="Genome Res.">
        <title>Population genomic sequencing of Coccidioides fungi reveals recent hybridization and transposon control.</title>
        <authorList>
            <person name="Neafsey D.E."/>
            <person name="Barker B.M."/>
            <person name="Sharpton T.J."/>
            <person name="Stajich J.E."/>
            <person name="Park D.J."/>
            <person name="Whiston E."/>
            <person name="Hung C.-Y."/>
            <person name="McMahan C."/>
            <person name="White J."/>
            <person name="Sykes S."/>
            <person name="Heiman D."/>
            <person name="Young S."/>
            <person name="Zeng Q."/>
            <person name="Abouelleil A."/>
            <person name="Aftuck L."/>
            <person name="Bessette D."/>
            <person name="Brown A."/>
            <person name="FitzGerald M."/>
            <person name="Lui A."/>
            <person name="Macdonald J.P."/>
            <person name="Priest M."/>
            <person name="Orbach M.J."/>
            <person name="Galgiani J.N."/>
            <person name="Kirkland T.N."/>
            <person name="Cole G.T."/>
            <person name="Birren B.W."/>
            <person name="Henn M.R."/>
            <person name="Taylor J.W."/>
            <person name="Rounsley S.D."/>
        </authorList>
    </citation>
    <scope>NUCLEOTIDE SEQUENCE [LARGE SCALE GENOMIC DNA]</scope>
    <source>
        <strain evidence="2">RMSCC 757 / Silveira</strain>
    </source>
</reference>
<sequence>MQGQLSHSYEPQLQIIFRTVYSVLRTSIDLGLKRSSFFSFFARDSLATQARMCQARQIRSTHSALRTLLFAGEYCIIN</sequence>